<protein>
    <submittedName>
        <fullName evidence="1">Uncharacterized protein</fullName>
    </submittedName>
</protein>
<dbReference type="AlphaFoldDB" id="A0A0F9JDP2"/>
<dbReference type="Gene3D" id="3.40.50.300">
    <property type="entry name" value="P-loop containing nucleotide triphosphate hydrolases"/>
    <property type="match status" value="1"/>
</dbReference>
<accession>A0A0F9JDP2</accession>
<proteinExistence type="predicted"/>
<sequence length="644" mass="73796">MTLGNLVTAPKLKEPFPEIPEFWTCPKTGLKVPKDVEANLRYREDLLRAAEHSIPLQEELMKACKDSILVFVNIFVWTFKQFDVFPDGSMLPASQSHVPMVTWEIQDEFFAELVDAVETGHDLGIKKSRDMGASWCCLVLLHWYWLFYEDCMLLELSRTEDYVDKTGNPKSLFWKHDYINSWLPDWMCPPGIKLGEPNRTKMHLFNPLMNSIIDGESTTRHAASGDRRKIVLLDEFAKVENGEAMRSATADVTPCRIVNSTPAGAGTEYSDWINSGQIQVFMLPWYEHPDKGRGRYVERNDKTNEWEIKSPWFNKEVLRRSPKVVAQEILMQDIESGDVFFSIPNLKQHRDLFGRKPLSVYEIDFKKNVTNEDIPKIIKTRDTSRIKVRKTSRGSLSLWVELLLGKLDQNKTYIFGIDTSRGMGASNSVISILCVETMEKVGEWANANVLPYDFARIIVAIALWVGGGRPRRMPLLIWEKNGPGWELGKLLVKKHLYPYYYRTRKAGIVGVKITDKYGWHSAPQPKRELLQLLDNAYAQTNYVNHSFLALDEATRYIEYPGGGVGPAGLARESKSARLTHGDRVIADGLTLEAAETAPKLRRKKREAPYRSVAYRKRLHDAKIKAAKNRKPWRHRFDFSKDAAI</sequence>
<dbReference type="Gene3D" id="3.30.420.240">
    <property type="match status" value="1"/>
</dbReference>
<evidence type="ECO:0000313" key="1">
    <source>
        <dbReference type="EMBL" id="KKM67718.1"/>
    </source>
</evidence>
<reference evidence="1" key="1">
    <citation type="journal article" date="2015" name="Nature">
        <title>Complex archaea that bridge the gap between prokaryotes and eukaryotes.</title>
        <authorList>
            <person name="Spang A."/>
            <person name="Saw J.H."/>
            <person name="Jorgensen S.L."/>
            <person name="Zaremba-Niedzwiedzka K."/>
            <person name="Martijn J."/>
            <person name="Lind A.E."/>
            <person name="van Eijk R."/>
            <person name="Schleper C."/>
            <person name="Guy L."/>
            <person name="Ettema T.J."/>
        </authorList>
    </citation>
    <scope>NUCLEOTIDE SEQUENCE</scope>
</reference>
<feature type="non-terminal residue" evidence="1">
    <location>
        <position position="644"/>
    </location>
</feature>
<dbReference type="EMBL" id="LAZR01010300">
    <property type="protein sequence ID" value="KKM67718.1"/>
    <property type="molecule type" value="Genomic_DNA"/>
</dbReference>
<dbReference type="InterPro" id="IPR027417">
    <property type="entry name" value="P-loop_NTPase"/>
</dbReference>
<comment type="caution">
    <text evidence="1">The sequence shown here is derived from an EMBL/GenBank/DDBJ whole genome shotgun (WGS) entry which is preliminary data.</text>
</comment>
<name>A0A0F9JDP2_9ZZZZ</name>
<gene>
    <name evidence="1" type="ORF">LCGC14_1468330</name>
</gene>
<organism evidence="1">
    <name type="scientific">marine sediment metagenome</name>
    <dbReference type="NCBI Taxonomy" id="412755"/>
    <lineage>
        <taxon>unclassified sequences</taxon>
        <taxon>metagenomes</taxon>
        <taxon>ecological metagenomes</taxon>
    </lineage>
</organism>